<dbReference type="InterPro" id="IPR025480">
    <property type="entry name" value="DUF4330"/>
</dbReference>
<dbReference type="AlphaFoldDB" id="L9VRC4"/>
<dbReference type="EMBL" id="AOHW01000036">
    <property type="protein sequence ID" value="ELY39719.1"/>
    <property type="molecule type" value="Genomic_DNA"/>
</dbReference>
<dbReference type="RefSeq" id="WP_006090668.1">
    <property type="nucleotide sequence ID" value="NZ_AOHW01000036.1"/>
</dbReference>
<protein>
    <recommendedName>
        <fullName evidence="4">DUF4330 domain-containing protein</fullName>
    </recommendedName>
</protein>
<keyword evidence="1" id="KW-0812">Transmembrane</keyword>
<name>L9VRC4_9EURY</name>
<reference evidence="2 3" key="1">
    <citation type="journal article" date="2014" name="PLoS Genet.">
        <title>Phylogenetically driven sequencing of extremely halophilic archaea reveals strategies for static and dynamic osmo-response.</title>
        <authorList>
            <person name="Becker E.A."/>
            <person name="Seitzer P.M."/>
            <person name="Tritt A."/>
            <person name="Larsen D."/>
            <person name="Krusor M."/>
            <person name="Yao A.I."/>
            <person name="Wu D."/>
            <person name="Madern D."/>
            <person name="Eisen J.A."/>
            <person name="Darling A.E."/>
            <person name="Facciotti M.T."/>
        </authorList>
    </citation>
    <scope>NUCLEOTIDE SEQUENCE [LARGE SCALE GENOMIC DNA]</scope>
    <source>
        <strain evidence="2 3">GA33</strain>
    </source>
</reference>
<keyword evidence="1" id="KW-1133">Transmembrane helix</keyword>
<proteinExistence type="predicted"/>
<dbReference type="PATRIC" id="fig|1114856.3.peg.2835"/>
<evidence type="ECO:0000313" key="2">
    <source>
        <dbReference type="EMBL" id="ELY39719.1"/>
    </source>
</evidence>
<dbReference type="OrthoDB" id="202569at2157"/>
<feature type="transmembrane region" description="Helical" evidence="1">
    <location>
        <begin position="19"/>
        <end position="41"/>
    </location>
</feature>
<evidence type="ECO:0000313" key="3">
    <source>
        <dbReference type="Proteomes" id="UP000011599"/>
    </source>
</evidence>
<organism evidence="2 3">
    <name type="scientific">Natronorubrum tibetense GA33</name>
    <dbReference type="NCBI Taxonomy" id="1114856"/>
    <lineage>
        <taxon>Archaea</taxon>
        <taxon>Methanobacteriati</taxon>
        <taxon>Methanobacteriota</taxon>
        <taxon>Stenosarchaea group</taxon>
        <taxon>Halobacteria</taxon>
        <taxon>Halobacteriales</taxon>
        <taxon>Natrialbaceae</taxon>
        <taxon>Natronorubrum</taxon>
    </lineage>
</organism>
<dbReference type="STRING" id="1114856.GCA_000383975_03149"/>
<dbReference type="Pfam" id="PF14221">
    <property type="entry name" value="DUF4330"/>
    <property type="match status" value="2"/>
</dbReference>
<accession>L9VRC4</accession>
<gene>
    <name evidence="2" type="ORF">C496_13616</name>
</gene>
<evidence type="ECO:0008006" key="4">
    <source>
        <dbReference type="Google" id="ProtNLM"/>
    </source>
</evidence>
<dbReference type="eggNOG" id="arCOG07778">
    <property type="taxonomic scope" value="Archaea"/>
</dbReference>
<sequence>MELIDEDGNLFGAVNVVDALAVCLVLAVLVAGVAAVGTLGASEETETDEPHIETRYATIDLGTQLSSTADDISVGDEMAHDDYPHTLTVTDVYATPVSSSEAHVTVRTEIEGTQFENGTYAFGDQEFAPGQNVSIDTGEYAATGGIDAVEDEGTDLPRTETDVLLETTLSPSAAADVRVGDEVTFGDDTVATVETVSVYPVSDEQHRVFVGATLTTLERGADLRYGDAPVESGSVIPLSTADYDLMLDVLETETIEETGEPATTTVEIDLEKLSDREASLFEPGLTETAGGETWATIEDVEREPASVVVESEDGQLHEHEHPTRDDVTLTVELQTRDTELGPRFKGDALNNGDTVYLDFGVTSVEERVWIVDD</sequence>
<keyword evidence="3" id="KW-1185">Reference proteome</keyword>
<dbReference type="Proteomes" id="UP000011599">
    <property type="component" value="Unassembled WGS sequence"/>
</dbReference>
<comment type="caution">
    <text evidence="2">The sequence shown here is derived from an EMBL/GenBank/DDBJ whole genome shotgun (WGS) entry which is preliminary data.</text>
</comment>
<evidence type="ECO:0000256" key="1">
    <source>
        <dbReference type="SAM" id="Phobius"/>
    </source>
</evidence>
<keyword evidence="1" id="KW-0472">Membrane</keyword>